<accession>A0A6B0UY50</accession>
<evidence type="ECO:0000256" key="1">
    <source>
        <dbReference type="SAM" id="MobiDB-lite"/>
    </source>
</evidence>
<proteinExistence type="predicted"/>
<feature type="region of interest" description="Disordered" evidence="1">
    <location>
        <begin position="39"/>
        <end position="69"/>
    </location>
</feature>
<feature type="chain" id="PRO_5025531705" evidence="2">
    <location>
        <begin position="35"/>
        <end position="163"/>
    </location>
</feature>
<dbReference type="EMBL" id="GIFC01012358">
    <property type="protein sequence ID" value="MXU94441.1"/>
    <property type="molecule type" value="Transcribed_RNA"/>
</dbReference>
<dbReference type="AlphaFoldDB" id="A0A6B0UY50"/>
<protein>
    <submittedName>
        <fullName evidence="3">Putative secreted protein</fullName>
    </submittedName>
</protein>
<feature type="signal peptide" evidence="2">
    <location>
        <begin position="1"/>
        <end position="34"/>
    </location>
</feature>
<name>A0A6B0UY50_IXORI</name>
<reference evidence="3" key="1">
    <citation type="submission" date="2019-12" db="EMBL/GenBank/DDBJ databases">
        <title>An insight into the sialome of adult female Ixodes ricinus ticks feeding for 6 days.</title>
        <authorList>
            <person name="Perner J."/>
            <person name="Ribeiro J.M.C."/>
        </authorList>
    </citation>
    <scope>NUCLEOTIDE SEQUENCE</scope>
    <source>
        <strain evidence="3">Semi-engorged</strain>
        <tissue evidence="3">Salivary glands</tissue>
    </source>
</reference>
<evidence type="ECO:0000313" key="3">
    <source>
        <dbReference type="EMBL" id="MXU94441.1"/>
    </source>
</evidence>
<keyword evidence="2" id="KW-0732">Signal</keyword>
<feature type="compositionally biased region" description="Basic and acidic residues" evidence="1">
    <location>
        <begin position="39"/>
        <end position="57"/>
    </location>
</feature>
<organism evidence="3">
    <name type="scientific">Ixodes ricinus</name>
    <name type="common">Common tick</name>
    <name type="synonym">Acarus ricinus</name>
    <dbReference type="NCBI Taxonomy" id="34613"/>
    <lineage>
        <taxon>Eukaryota</taxon>
        <taxon>Metazoa</taxon>
        <taxon>Ecdysozoa</taxon>
        <taxon>Arthropoda</taxon>
        <taxon>Chelicerata</taxon>
        <taxon>Arachnida</taxon>
        <taxon>Acari</taxon>
        <taxon>Parasitiformes</taxon>
        <taxon>Ixodida</taxon>
        <taxon>Ixodoidea</taxon>
        <taxon>Ixodidae</taxon>
        <taxon>Ixodinae</taxon>
        <taxon>Ixodes</taxon>
    </lineage>
</organism>
<sequence length="163" mass="18015">MVVWSTDYLGPRVLNFRLIVLLDDLAGLLLPAAADKDEHQEEEEACGHSHNDHDIDGHHRHRGTHGMGAALRRQRKLIERFGEAFVPAPGNVALEAEQDADVGQGGPRRGQLHRQLGAVHLHLHQGPPLLLAPGAPLHPGHQLLRTRVHREVHPARLLVILGR</sequence>
<evidence type="ECO:0000256" key="2">
    <source>
        <dbReference type="SAM" id="SignalP"/>
    </source>
</evidence>